<sequence length="35" mass="3629">MTSNADMTSNASSYLKCFLTCAGGKKVVVTQVSDA</sequence>
<evidence type="ECO:0000313" key="1">
    <source>
        <dbReference type="EMBL" id="JAE35884.1"/>
    </source>
</evidence>
<proteinExistence type="predicted"/>
<name>A0A0A9HJ81_ARUDO</name>
<reference evidence="1" key="2">
    <citation type="journal article" date="2015" name="Data Brief">
        <title>Shoot transcriptome of the giant reed, Arundo donax.</title>
        <authorList>
            <person name="Barrero R.A."/>
            <person name="Guerrero F.D."/>
            <person name="Moolhuijzen P."/>
            <person name="Goolsby J.A."/>
            <person name="Tidwell J."/>
            <person name="Bellgard S.E."/>
            <person name="Bellgard M.I."/>
        </authorList>
    </citation>
    <scope>NUCLEOTIDE SEQUENCE</scope>
    <source>
        <tissue evidence="1">Shoot tissue taken approximately 20 cm above the soil surface</tissue>
    </source>
</reference>
<protein>
    <submittedName>
        <fullName evidence="1">Uncharacterized protein</fullName>
    </submittedName>
</protein>
<dbReference type="AlphaFoldDB" id="A0A0A9HJ81"/>
<dbReference type="EMBL" id="GBRH01162012">
    <property type="protein sequence ID" value="JAE35884.1"/>
    <property type="molecule type" value="Transcribed_RNA"/>
</dbReference>
<reference evidence="1" key="1">
    <citation type="submission" date="2014-09" db="EMBL/GenBank/DDBJ databases">
        <authorList>
            <person name="Magalhaes I.L.F."/>
            <person name="Oliveira U."/>
            <person name="Santos F.R."/>
            <person name="Vidigal T.H.D.A."/>
            <person name="Brescovit A.D."/>
            <person name="Santos A.J."/>
        </authorList>
    </citation>
    <scope>NUCLEOTIDE SEQUENCE</scope>
    <source>
        <tissue evidence="1">Shoot tissue taken approximately 20 cm above the soil surface</tissue>
    </source>
</reference>
<accession>A0A0A9HJ81</accession>
<organism evidence="1">
    <name type="scientific">Arundo donax</name>
    <name type="common">Giant reed</name>
    <name type="synonym">Donax arundinaceus</name>
    <dbReference type="NCBI Taxonomy" id="35708"/>
    <lineage>
        <taxon>Eukaryota</taxon>
        <taxon>Viridiplantae</taxon>
        <taxon>Streptophyta</taxon>
        <taxon>Embryophyta</taxon>
        <taxon>Tracheophyta</taxon>
        <taxon>Spermatophyta</taxon>
        <taxon>Magnoliopsida</taxon>
        <taxon>Liliopsida</taxon>
        <taxon>Poales</taxon>
        <taxon>Poaceae</taxon>
        <taxon>PACMAD clade</taxon>
        <taxon>Arundinoideae</taxon>
        <taxon>Arundineae</taxon>
        <taxon>Arundo</taxon>
    </lineage>
</organism>